<protein>
    <recommendedName>
        <fullName evidence="1">HTH cro/C1-type domain-containing protein</fullName>
    </recommendedName>
</protein>
<dbReference type="AlphaFoldDB" id="A0A2U8VPZ2"/>
<sequence>MATPEKGTDPETFALRQACGCLLKEMRERSGHTQASLAKLMGYEIKTFVNQVELGRSRLPPDHVAGWARAFGVSERALAFITLRYYDPITFATLFGPVPPALQASDPAAQIRVLEETIADLSRILVAAKEDPVRPPEGLP</sequence>
<evidence type="ECO:0000259" key="1">
    <source>
        <dbReference type="PROSITE" id="PS50943"/>
    </source>
</evidence>
<dbReference type="Pfam" id="PF13560">
    <property type="entry name" value="HTH_31"/>
    <property type="match status" value="1"/>
</dbReference>
<dbReference type="Proteomes" id="UP000246058">
    <property type="component" value="Chromosome"/>
</dbReference>
<dbReference type="GO" id="GO:0003677">
    <property type="term" value="F:DNA binding"/>
    <property type="evidence" value="ECO:0007669"/>
    <property type="project" value="InterPro"/>
</dbReference>
<reference evidence="2 3" key="1">
    <citation type="submission" date="2018-05" db="EMBL/GenBank/DDBJ databases">
        <title>Complete Genome Sequence of Methylobacterium sp. 17Sr1-43.</title>
        <authorList>
            <person name="Srinivasan S."/>
        </authorList>
    </citation>
    <scope>NUCLEOTIDE SEQUENCE [LARGE SCALE GENOMIC DNA]</scope>
    <source>
        <strain evidence="2 3">17Sr1-43</strain>
    </source>
</reference>
<proteinExistence type="predicted"/>
<accession>A0A2U8VPZ2</accession>
<gene>
    <name evidence="2" type="ORF">DK427_08485</name>
</gene>
<dbReference type="RefSeq" id="WP_109950894.1">
    <property type="nucleotide sequence ID" value="NZ_CP029551.1"/>
</dbReference>
<dbReference type="InterPro" id="IPR010982">
    <property type="entry name" value="Lambda_DNA-bd_dom_sf"/>
</dbReference>
<dbReference type="CDD" id="cd00093">
    <property type="entry name" value="HTH_XRE"/>
    <property type="match status" value="1"/>
</dbReference>
<dbReference type="Gene3D" id="1.10.260.40">
    <property type="entry name" value="lambda repressor-like DNA-binding domains"/>
    <property type="match status" value="1"/>
</dbReference>
<evidence type="ECO:0000313" key="2">
    <source>
        <dbReference type="EMBL" id="AWN35779.1"/>
    </source>
</evidence>
<name>A0A2U8VPZ2_9HYPH</name>
<dbReference type="SUPFAM" id="SSF47413">
    <property type="entry name" value="lambda repressor-like DNA-binding domains"/>
    <property type="match status" value="1"/>
</dbReference>
<feature type="domain" description="HTH cro/C1-type" evidence="1">
    <location>
        <begin position="23"/>
        <end position="78"/>
    </location>
</feature>
<dbReference type="KEGG" id="meti:DK427_08485"/>
<dbReference type="SMART" id="SM00530">
    <property type="entry name" value="HTH_XRE"/>
    <property type="match status" value="1"/>
</dbReference>
<evidence type="ECO:0000313" key="3">
    <source>
        <dbReference type="Proteomes" id="UP000246058"/>
    </source>
</evidence>
<dbReference type="InterPro" id="IPR001387">
    <property type="entry name" value="Cro/C1-type_HTH"/>
</dbReference>
<keyword evidence="3" id="KW-1185">Reference proteome</keyword>
<organism evidence="2 3">
    <name type="scientific">Methylobacterium radiodurans</name>
    <dbReference type="NCBI Taxonomy" id="2202828"/>
    <lineage>
        <taxon>Bacteria</taxon>
        <taxon>Pseudomonadati</taxon>
        <taxon>Pseudomonadota</taxon>
        <taxon>Alphaproteobacteria</taxon>
        <taxon>Hyphomicrobiales</taxon>
        <taxon>Methylobacteriaceae</taxon>
        <taxon>Methylobacterium</taxon>
    </lineage>
</organism>
<dbReference type="PROSITE" id="PS50943">
    <property type="entry name" value="HTH_CROC1"/>
    <property type="match status" value="1"/>
</dbReference>
<dbReference type="OrthoDB" id="5462911at2"/>
<dbReference type="EMBL" id="CP029551">
    <property type="protein sequence ID" value="AWN35779.1"/>
    <property type="molecule type" value="Genomic_DNA"/>
</dbReference>